<comment type="subcellular location">
    <subcellularLocation>
        <location evidence="1">Nucleus</location>
    </subcellularLocation>
</comment>
<keyword evidence="2" id="KW-0805">Transcription regulation</keyword>
<keyword evidence="5" id="KW-0539">Nucleus</keyword>
<dbReference type="SUPFAM" id="SSF54171">
    <property type="entry name" value="DNA-binding domain"/>
    <property type="match status" value="1"/>
</dbReference>
<accession>A0A8X8XMM7</accession>
<dbReference type="Gene3D" id="3.30.730.10">
    <property type="entry name" value="AP2/ERF domain"/>
    <property type="match status" value="1"/>
</dbReference>
<dbReference type="EMBL" id="PNBA02000008">
    <property type="protein sequence ID" value="KAG6414678.1"/>
    <property type="molecule type" value="Genomic_DNA"/>
</dbReference>
<evidence type="ECO:0000256" key="4">
    <source>
        <dbReference type="ARBA" id="ARBA00023163"/>
    </source>
</evidence>
<comment type="caution">
    <text evidence="7">The sequence shown here is derived from an EMBL/GenBank/DDBJ whole genome shotgun (WGS) entry which is preliminary data.</text>
</comment>
<evidence type="ECO:0000256" key="3">
    <source>
        <dbReference type="ARBA" id="ARBA00023125"/>
    </source>
</evidence>
<dbReference type="InterPro" id="IPR016177">
    <property type="entry name" value="DNA-bd_dom_sf"/>
</dbReference>
<keyword evidence="8" id="KW-1185">Reference proteome</keyword>
<dbReference type="GO" id="GO:0003700">
    <property type="term" value="F:DNA-binding transcription factor activity"/>
    <property type="evidence" value="ECO:0007669"/>
    <property type="project" value="InterPro"/>
</dbReference>
<gene>
    <name evidence="7" type="ORF">SASPL_122051</name>
</gene>
<keyword evidence="4" id="KW-0804">Transcription</keyword>
<dbReference type="GO" id="GO:0005634">
    <property type="term" value="C:nucleus"/>
    <property type="evidence" value="ECO:0007669"/>
    <property type="project" value="UniProtKB-SubCell"/>
</dbReference>
<evidence type="ECO:0000313" key="8">
    <source>
        <dbReference type="Proteomes" id="UP000298416"/>
    </source>
</evidence>
<name>A0A8X8XMM7_SALSN</name>
<evidence type="ECO:0000256" key="6">
    <source>
        <dbReference type="SAM" id="MobiDB-lite"/>
    </source>
</evidence>
<evidence type="ECO:0000256" key="1">
    <source>
        <dbReference type="ARBA" id="ARBA00004123"/>
    </source>
</evidence>
<protein>
    <submittedName>
        <fullName evidence="7">Uncharacterized protein</fullName>
    </submittedName>
</protein>
<dbReference type="GO" id="GO:0003677">
    <property type="term" value="F:DNA binding"/>
    <property type="evidence" value="ECO:0007669"/>
    <property type="project" value="UniProtKB-KW"/>
</dbReference>
<sequence length="143" mass="15901">MRGVYFKNLKWQAAIKVDKKQIHLGTVGSQEEATRLYDSQRCSETGPQRKLLDNDWEGEEQGCSGPYASEDECSGPYASEDATTCHCEPLKAQALRIVLCSFLAPISPIFEQGQDPQNSENTKLVSVHPLPLNDSLKPKEVSF</sequence>
<organism evidence="7">
    <name type="scientific">Salvia splendens</name>
    <name type="common">Scarlet sage</name>
    <dbReference type="NCBI Taxonomy" id="180675"/>
    <lineage>
        <taxon>Eukaryota</taxon>
        <taxon>Viridiplantae</taxon>
        <taxon>Streptophyta</taxon>
        <taxon>Embryophyta</taxon>
        <taxon>Tracheophyta</taxon>
        <taxon>Spermatophyta</taxon>
        <taxon>Magnoliopsida</taxon>
        <taxon>eudicotyledons</taxon>
        <taxon>Gunneridae</taxon>
        <taxon>Pentapetalae</taxon>
        <taxon>asterids</taxon>
        <taxon>lamiids</taxon>
        <taxon>Lamiales</taxon>
        <taxon>Lamiaceae</taxon>
        <taxon>Nepetoideae</taxon>
        <taxon>Mentheae</taxon>
        <taxon>Salviinae</taxon>
        <taxon>Salvia</taxon>
        <taxon>Salvia subgen. Calosphace</taxon>
        <taxon>core Calosphace</taxon>
    </lineage>
</organism>
<reference evidence="7" key="1">
    <citation type="submission" date="2018-01" db="EMBL/GenBank/DDBJ databases">
        <authorList>
            <person name="Mao J.F."/>
        </authorList>
    </citation>
    <scope>NUCLEOTIDE SEQUENCE</scope>
    <source>
        <strain evidence="7">Huo1</strain>
        <tissue evidence="7">Leaf</tissue>
    </source>
</reference>
<evidence type="ECO:0000313" key="7">
    <source>
        <dbReference type="EMBL" id="KAG6414678.1"/>
    </source>
</evidence>
<dbReference type="Proteomes" id="UP000298416">
    <property type="component" value="Unassembled WGS sequence"/>
</dbReference>
<evidence type="ECO:0000256" key="2">
    <source>
        <dbReference type="ARBA" id="ARBA00023015"/>
    </source>
</evidence>
<keyword evidence="3" id="KW-0238">DNA-binding</keyword>
<reference evidence="7" key="2">
    <citation type="submission" date="2020-08" db="EMBL/GenBank/DDBJ databases">
        <title>Plant Genome Project.</title>
        <authorList>
            <person name="Zhang R.-G."/>
        </authorList>
    </citation>
    <scope>NUCLEOTIDE SEQUENCE</scope>
    <source>
        <strain evidence="7">Huo1</strain>
        <tissue evidence="7">Leaf</tissue>
    </source>
</reference>
<evidence type="ECO:0000256" key="5">
    <source>
        <dbReference type="ARBA" id="ARBA00023242"/>
    </source>
</evidence>
<proteinExistence type="predicted"/>
<feature type="region of interest" description="Disordered" evidence="6">
    <location>
        <begin position="56"/>
        <end position="81"/>
    </location>
</feature>
<dbReference type="AlphaFoldDB" id="A0A8X8XMM7"/>
<dbReference type="InterPro" id="IPR036955">
    <property type="entry name" value="AP2/ERF_dom_sf"/>
</dbReference>